<reference evidence="1" key="1">
    <citation type="journal article" date="2022" name="bioRxiv">
        <title>Sequencing and chromosome-scale assembly of the giantPleurodeles waltlgenome.</title>
        <authorList>
            <person name="Brown T."/>
            <person name="Elewa A."/>
            <person name="Iarovenko S."/>
            <person name="Subramanian E."/>
            <person name="Araus A.J."/>
            <person name="Petzold A."/>
            <person name="Susuki M."/>
            <person name="Suzuki K.-i.T."/>
            <person name="Hayashi T."/>
            <person name="Toyoda A."/>
            <person name="Oliveira C."/>
            <person name="Osipova E."/>
            <person name="Leigh N.D."/>
            <person name="Simon A."/>
            <person name="Yun M.H."/>
        </authorList>
    </citation>
    <scope>NUCLEOTIDE SEQUENCE</scope>
    <source>
        <strain evidence="1">20211129_DDA</strain>
        <tissue evidence="1">Liver</tissue>
    </source>
</reference>
<comment type="caution">
    <text evidence="1">The sequence shown here is derived from an EMBL/GenBank/DDBJ whole genome shotgun (WGS) entry which is preliminary data.</text>
</comment>
<organism evidence="1 2">
    <name type="scientific">Pleurodeles waltl</name>
    <name type="common">Iberian ribbed newt</name>
    <dbReference type="NCBI Taxonomy" id="8319"/>
    <lineage>
        <taxon>Eukaryota</taxon>
        <taxon>Metazoa</taxon>
        <taxon>Chordata</taxon>
        <taxon>Craniata</taxon>
        <taxon>Vertebrata</taxon>
        <taxon>Euteleostomi</taxon>
        <taxon>Amphibia</taxon>
        <taxon>Batrachia</taxon>
        <taxon>Caudata</taxon>
        <taxon>Salamandroidea</taxon>
        <taxon>Salamandridae</taxon>
        <taxon>Pleurodelinae</taxon>
        <taxon>Pleurodeles</taxon>
    </lineage>
</organism>
<accession>A0AAV7SZS7</accession>
<proteinExistence type="predicted"/>
<name>A0AAV7SZS7_PLEWA</name>
<sequence>MLCNCWGMQNRRGEFVTDDAAQDLPIHHVQPSSVRRTWAVRSASRGGWLQRGMELRTLRGVDWPTRAPLLTGGALGPCGTEVVAAHPPR</sequence>
<dbReference type="AlphaFoldDB" id="A0AAV7SZS7"/>
<evidence type="ECO:0000313" key="2">
    <source>
        <dbReference type="Proteomes" id="UP001066276"/>
    </source>
</evidence>
<protein>
    <submittedName>
        <fullName evidence="1">Uncharacterized protein</fullName>
    </submittedName>
</protein>
<evidence type="ECO:0000313" key="1">
    <source>
        <dbReference type="EMBL" id="KAJ1169352.1"/>
    </source>
</evidence>
<dbReference type="EMBL" id="JANPWB010000007">
    <property type="protein sequence ID" value="KAJ1169352.1"/>
    <property type="molecule type" value="Genomic_DNA"/>
</dbReference>
<dbReference type="Proteomes" id="UP001066276">
    <property type="component" value="Chromosome 4_1"/>
</dbReference>
<keyword evidence="2" id="KW-1185">Reference proteome</keyword>
<gene>
    <name evidence="1" type="ORF">NDU88_001245</name>
</gene>